<dbReference type="Proteomes" id="UP000054007">
    <property type="component" value="Unassembled WGS sequence"/>
</dbReference>
<feature type="compositionally biased region" description="Low complexity" evidence="1">
    <location>
        <begin position="185"/>
        <end position="195"/>
    </location>
</feature>
<evidence type="ECO:0000313" key="3">
    <source>
        <dbReference type="Proteomes" id="UP000054007"/>
    </source>
</evidence>
<accession>A0A0D7B3L1</accession>
<reference evidence="2 3" key="1">
    <citation type="journal article" date="2015" name="Fungal Genet. Biol.">
        <title>Evolution of novel wood decay mechanisms in Agaricales revealed by the genome sequences of Fistulina hepatica and Cylindrobasidium torrendii.</title>
        <authorList>
            <person name="Floudas D."/>
            <person name="Held B.W."/>
            <person name="Riley R."/>
            <person name="Nagy L.G."/>
            <person name="Koehler G."/>
            <person name="Ransdell A.S."/>
            <person name="Younus H."/>
            <person name="Chow J."/>
            <person name="Chiniquy J."/>
            <person name="Lipzen A."/>
            <person name="Tritt A."/>
            <person name="Sun H."/>
            <person name="Haridas S."/>
            <person name="LaButti K."/>
            <person name="Ohm R.A."/>
            <person name="Kues U."/>
            <person name="Blanchette R.A."/>
            <person name="Grigoriev I.V."/>
            <person name="Minto R.E."/>
            <person name="Hibbett D.S."/>
        </authorList>
    </citation>
    <scope>NUCLEOTIDE SEQUENCE [LARGE SCALE GENOMIC DNA]</scope>
    <source>
        <strain evidence="2 3">FP15055 ss-10</strain>
    </source>
</reference>
<keyword evidence="3" id="KW-1185">Reference proteome</keyword>
<organism evidence="2 3">
    <name type="scientific">Cylindrobasidium torrendii FP15055 ss-10</name>
    <dbReference type="NCBI Taxonomy" id="1314674"/>
    <lineage>
        <taxon>Eukaryota</taxon>
        <taxon>Fungi</taxon>
        <taxon>Dikarya</taxon>
        <taxon>Basidiomycota</taxon>
        <taxon>Agaricomycotina</taxon>
        <taxon>Agaricomycetes</taxon>
        <taxon>Agaricomycetidae</taxon>
        <taxon>Agaricales</taxon>
        <taxon>Marasmiineae</taxon>
        <taxon>Physalacriaceae</taxon>
        <taxon>Cylindrobasidium</taxon>
    </lineage>
</organism>
<proteinExistence type="predicted"/>
<dbReference type="EMBL" id="KN880619">
    <property type="protein sequence ID" value="KIY64775.1"/>
    <property type="molecule type" value="Genomic_DNA"/>
</dbReference>
<gene>
    <name evidence="2" type="ORF">CYLTODRAFT_467386</name>
</gene>
<feature type="region of interest" description="Disordered" evidence="1">
    <location>
        <begin position="163"/>
        <end position="206"/>
    </location>
</feature>
<protein>
    <submittedName>
        <fullName evidence="2">Uncharacterized protein</fullName>
    </submittedName>
</protein>
<dbReference type="AlphaFoldDB" id="A0A0D7B3L1"/>
<evidence type="ECO:0000256" key="1">
    <source>
        <dbReference type="SAM" id="MobiDB-lite"/>
    </source>
</evidence>
<name>A0A0D7B3L1_9AGAR</name>
<evidence type="ECO:0000313" key="2">
    <source>
        <dbReference type="EMBL" id="KIY64775.1"/>
    </source>
</evidence>
<sequence length="206" mass="23120">MMEDGRVRTGTAECLITCITQLFVTKHNLGCAPKDRINIYDWIPPTDAETSPGHLYLVLFFDWPDELITLWGYGDRRSYDVPVADGVITLMNNNPLWISYATALSREKLFNSKKWVTFERKQKPEIRGALQAFDRMVDGWTTANIIETPAEYKAGVHPARIRRLTSKTAGQGKSNDVPDEGDDNAAASTSQAAAQDVRPMAKKKRT</sequence>